<dbReference type="EMBL" id="JBEPLX010000006">
    <property type="protein sequence ID" value="MET3533614.1"/>
    <property type="molecule type" value="Genomic_DNA"/>
</dbReference>
<dbReference type="Pfam" id="PF14278">
    <property type="entry name" value="TetR_C_8"/>
    <property type="match status" value="1"/>
</dbReference>
<proteinExistence type="predicted"/>
<dbReference type="GeneID" id="78828004"/>
<sequence length="62" mass="7487">MVVIENFIIDGEFYDKKTSYLMSYFTHGYFGLIYQWVKYDFDESPEEVMKHINDILFKSKAT</sequence>
<feature type="domain" description="Transcriptional regulator TetR C-terminal Firmicutes type" evidence="1">
    <location>
        <begin position="12"/>
        <end position="56"/>
    </location>
</feature>
<evidence type="ECO:0000313" key="2">
    <source>
        <dbReference type="EMBL" id="MET3533614.1"/>
    </source>
</evidence>
<dbReference type="RefSeq" id="WP_172038637.1">
    <property type="nucleotide sequence ID" value="NZ_AP024276.1"/>
</dbReference>
<organism evidence="2 3">
    <name type="scientific">Streptococcus parasuis</name>
    <dbReference type="NCBI Taxonomy" id="1501662"/>
    <lineage>
        <taxon>Bacteria</taxon>
        <taxon>Bacillati</taxon>
        <taxon>Bacillota</taxon>
        <taxon>Bacilli</taxon>
        <taxon>Lactobacillales</taxon>
        <taxon>Streptococcaceae</taxon>
        <taxon>Streptococcus</taxon>
    </lineage>
</organism>
<gene>
    <name evidence="2" type="ORF">ABID50_000770</name>
</gene>
<keyword evidence="3" id="KW-1185">Reference proteome</keyword>
<evidence type="ECO:0000313" key="3">
    <source>
        <dbReference type="Proteomes" id="UP001549134"/>
    </source>
</evidence>
<dbReference type="Gene3D" id="1.10.357.10">
    <property type="entry name" value="Tetracycline Repressor, domain 2"/>
    <property type="match status" value="1"/>
</dbReference>
<protein>
    <recommendedName>
        <fullName evidence="1">Transcriptional regulator TetR C-terminal Firmicutes type domain-containing protein</fullName>
    </recommendedName>
</protein>
<name>A0ABV2ER01_9STRE</name>
<comment type="caution">
    <text evidence="2">The sequence shown here is derived from an EMBL/GenBank/DDBJ whole genome shotgun (WGS) entry which is preliminary data.</text>
</comment>
<dbReference type="Proteomes" id="UP001549134">
    <property type="component" value="Unassembled WGS sequence"/>
</dbReference>
<reference evidence="2 3" key="1">
    <citation type="submission" date="2024-06" db="EMBL/GenBank/DDBJ databases">
        <title>Genomic Encyclopedia of Type Strains, Phase IV (KMG-IV): sequencing the most valuable type-strain genomes for metagenomic binning, comparative biology and taxonomic classification.</title>
        <authorList>
            <person name="Goeker M."/>
        </authorList>
    </citation>
    <scope>NUCLEOTIDE SEQUENCE [LARGE SCALE GENOMIC DNA]</scope>
    <source>
        <strain evidence="2 3">DSM 29126</strain>
    </source>
</reference>
<evidence type="ECO:0000259" key="1">
    <source>
        <dbReference type="Pfam" id="PF14278"/>
    </source>
</evidence>
<dbReference type="InterPro" id="IPR039532">
    <property type="entry name" value="TetR_C_Firmicutes"/>
</dbReference>
<accession>A0ABV2ER01</accession>